<evidence type="ECO:0000313" key="2">
    <source>
        <dbReference type="Proteomes" id="UP000784294"/>
    </source>
</evidence>
<reference evidence="1" key="1">
    <citation type="submission" date="2018-11" db="EMBL/GenBank/DDBJ databases">
        <authorList>
            <consortium name="Pathogen Informatics"/>
        </authorList>
    </citation>
    <scope>NUCLEOTIDE SEQUENCE</scope>
</reference>
<proteinExistence type="predicted"/>
<evidence type="ECO:0000313" key="1">
    <source>
        <dbReference type="EMBL" id="VEL13286.1"/>
    </source>
</evidence>
<organism evidence="1 2">
    <name type="scientific">Protopolystoma xenopodis</name>
    <dbReference type="NCBI Taxonomy" id="117903"/>
    <lineage>
        <taxon>Eukaryota</taxon>
        <taxon>Metazoa</taxon>
        <taxon>Spiralia</taxon>
        <taxon>Lophotrochozoa</taxon>
        <taxon>Platyhelminthes</taxon>
        <taxon>Monogenea</taxon>
        <taxon>Polyopisthocotylea</taxon>
        <taxon>Polystomatidea</taxon>
        <taxon>Polystomatidae</taxon>
        <taxon>Protopolystoma</taxon>
    </lineage>
</organism>
<protein>
    <submittedName>
        <fullName evidence="1">Uncharacterized protein</fullName>
    </submittedName>
</protein>
<dbReference type="AlphaFoldDB" id="A0A3S5AD11"/>
<name>A0A3S5AD11_9PLAT</name>
<dbReference type="Proteomes" id="UP000784294">
    <property type="component" value="Unassembled WGS sequence"/>
</dbReference>
<keyword evidence="2" id="KW-1185">Reference proteome</keyword>
<comment type="caution">
    <text evidence="1">The sequence shown here is derived from an EMBL/GenBank/DDBJ whole genome shotgun (WGS) entry which is preliminary data.</text>
</comment>
<accession>A0A3S5AD11</accession>
<dbReference type="EMBL" id="CAAALY010017326">
    <property type="protein sequence ID" value="VEL13286.1"/>
    <property type="molecule type" value="Genomic_DNA"/>
</dbReference>
<gene>
    <name evidence="1" type="ORF">PXEA_LOCUS6726</name>
</gene>
<sequence length="248" mass="28082">MHPSIYHLLAFPPRPTSISRTTFGPTHSLLHTLPAAHPFIPSMRAQASGKGSTWVNFFLLSSRRTFKQQLAKHEPTLSPSVRQAFTFEKGHSWCQVGASVSEEAYYTRVEFHVLNRNEFQESILTLVVDALLGCPVGSDQLVQPEKWLLCSSGYRLWSIIHRLAGQFQQDCNSNRSGRQRGKVKRSSRVIWSVGECTTSPSDAVTRQDAYCLRRQDSSIPVPTDDRTMETTQCIGLLPEQYVYCMNFK</sequence>